<keyword evidence="3" id="KW-1185">Reference proteome</keyword>
<evidence type="ECO:0000313" key="2">
    <source>
        <dbReference type="EMBL" id="CAA0085634.1"/>
    </source>
</evidence>
<sequence length="65" mass="6971">MPTIVKLTISLIVVLVAAAGYALQAHLGQVGPKYAVIFLGAFMVIAMWLFPEVNRKEIRGSAAKS</sequence>
<keyword evidence="1" id="KW-0472">Membrane</keyword>
<accession>A0A5S9N6T6</accession>
<evidence type="ECO:0000256" key="1">
    <source>
        <dbReference type="SAM" id="Phobius"/>
    </source>
</evidence>
<protein>
    <submittedName>
        <fullName evidence="2">Uncharacterized protein</fullName>
    </submittedName>
</protein>
<gene>
    <name evidence="2" type="ORF">STARVERO_00047</name>
</gene>
<dbReference type="RefSeq" id="WP_144343768.1">
    <property type="nucleotide sequence ID" value="NZ_CACSAS010000001.1"/>
</dbReference>
<dbReference type="Proteomes" id="UP000433050">
    <property type="component" value="Unassembled WGS sequence"/>
</dbReference>
<keyword evidence="1" id="KW-1133">Transmembrane helix</keyword>
<evidence type="ECO:0000313" key="3">
    <source>
        <dbReference type="Proteomes" id="UP000433050"/>
    </source>
</evidence>
<dbReference type="EMBL" id="CACSAS010000001">
    <property type="protein sequence ID" value="CAA0085634.1"/>
    <property type="molecule type" value="Genomic_DNA"/>
</dbReference>
<proteinExistence type="predicted"/>
<dbReference type="AlphaFoldDB" id="A0A5S9N6T6"/>
<feature type="transmembrane region" description="Helical" evidence="1">
    <location>
        <begin position="34"/>
        <end position="51"/>
    </location>
</feature>
<reference evidence="2 3" key="1">
    <citation type="submission" date="2019-12" db="EMBL/GenBank/DDBJ databases">
        <authorList>
            <person name="Reyes-Prieto M."/>
        </authorList>
    </citation>
    <scope>NUCLEOTIDE SEQUENCE [LARGE SCALE GENOMIC DNA]</scope>
    <source>
        <strain evidence="2">HF14-78462</strain>
    </source>
</reference>
<organism evidence="2 3">
    <name type="scientific">Starkeya nomas</name>
    <dbReference type="NCBI Taxonomy" id="2666134"/>
    <lineage>
        <taxon>Bacteria</taxon>
        <taxon>Pseudomonadati</taxon>
        <taxon>Pseudomonadota</taxon>
        <taxon>Alphaproteobacteria</taxon>
        <taxon>Hyphomicrobiales</taxon>
        <taxon>Xanthobacteraceae</taxon>
        <taxon>Starkeya</taxon>
    </lineage>
</organism>
<name>A0A5S9N6T6_9HYPH</name>
<keyword evidence="1" id="KW-0812">Transmembrane</keyword>